<keyword evidence="5" id="KW-1185">Reference proteome</keyword>
<sequence>MKKLSSVLVGLALVASLSACGSSPSVSKPNDDAKPAAEAEAAAKEGTRENPYPLGSTISGKEWDVVINSVNLDGNAAIAAENQFNSAAPEGQTFILVNATYTYTGETSASPFINTSIDYVAGDNKAYKSSDVSVVTPEAVGFDELFTGGSTTGNTSIAVPVALDGVLRVTADMFGDGVFVAIR</sequence>
<dbReference type="EMBL" id="JAAMOX010000001">
    <property type="protein sequence ID" value="NIH53319.1"/>
    <property type="molecule type" value="Genomic_DNA"/>
</dbReference>
<feature type="compositionally biased region" description="Basic and acidic residues" evidence="2">
    <location>
        <begin position="29"/>
        <end position="48"/>
    </location>
</feature>
<evidence type="ECO:0000256" key="2">
    <source>
        <dbReference type="SAM" id="MobiDB-lite"/>
    </source>
</evidence>
<dbReference type="InterPro" id="IPR029050">
    <property type="entry name" value="Immunoprotect_excell_Ig-like"/>
</dbReference>
<evidence type="ECO:0000256" key="1">
    <source>
        <dbReference type="ARBA" id="ARBA00022729"/>
    </source>
</evidence>
<organism evidence="4 5">
    <name type="scientific">Lysinibacter cavernae</name>
    <dbReference type="NCBI Taxonomy" id="1640652"/>
    <lineage>
        <taxon>Bacteria</taxon>
        <taxon>Bacillati</taxon>
        <taxon>Actinomycetota</taxon>
        <taxon>Actinomycetes</taxon>
        <taxon>Micrococcales</taxon>
        <taxon>Microbacteriaceae</taxon>
        <taxon>Lysinibacter</taxon>
    </lineage>
</organism>
<dbReference type="PROSITE" id="PS51257">
    <property type="entry name" value="PROKAR_LIPOPROTEIN"/>
    <property type="match status" value="1"/>
</dbReference>
<accession>A0A7X5TTB2</accession>
<keyword evidence="1 3" id="KW-0732">Signal</keyword>
<evidence type="ECO:0000256" key="3">
    <source>
        <dbReference type="SAM" id="SignalP"/>
    </source>
</evidence>
<protein>
    <submittedName>
        <fullName evidence="4">Putative small lipoprotein YifL</fullName>
    </submittedName>
</protein>
<keyword evidence="4" id="KW-0449">Lipoprotein</keyword>
<dbReference type="AlphaFoldDB" id="A0A7X5TTB2"/>
<dbReference type="Proteomes" id="UP000541033">
    <property type="component" value="Unassembled WGS sequence"/>
</dbReference>
<comment type="caution">
    <text evidence="4">The sequence shown here is derived from an EMBL/GenBank/DDBJ whole genome shotgun (WGS) entry which is preliminary data.</text>
</comment>
<dbReference type="Gene3D" id="2.60.40.1240">
    <property type="match status" value="1"/>
</dbReference>
<evidence type="ECO:0000313" key="4">
    <source>
        <dbReference type="EMBL" id="NIH53319.1"/>
    </source>
</evidence>
<proteinExistence type="predicted"/>
<name>A0A7X5TTB2_9MICO</name>
<dbReference type="RefSeq" id="WP_167148838.1">
    <property type="nucleotide sequence ID" value="NZ_JAAMOX010000001.1"/>
</dbReference>
<reference evidence="4 5" key="1">
    <citation type="submission" date="2020-02" db="EMBL/GenBank/DDBJ databases">
        <title>Sequencing the genomes of 1000 actinobacteria strains.</title>
        <authorList>
            <person name="Klenk H.-P."/>
        </authorList>
    </citation>
    <scope>NUCLEOTIDE SEQUENCE [LARGE SCALE GENOMIC DNA]</scope>
    <source>
        <strain evidence="4 5">DSM 27960</strain>
    </source>
</reference>
<gene>
    <name evidence="4" type="ORF">FHX76_001187</name>
</gene>
<evidence type="ECO:0000313" key="5">
    <source>
        <dbReference type="Proteomes" id="UP000541033"/>
    </source>
</evidence>
<feature type="region of interest" description="Disordered" evidence="2">
    <location>
        <begin position="19"/>
        <end position="55"/>
    </location>
</feature>
<feature type="signal peptide" evidence="3">
    <location>
        <begin position="1"/>
        <end position="21"/>
    </location>
</feature>
<feature type="chain" id="PRO_5038801236" evidence="3">
    <location>
        <begin position="22"/>
        <end position="183"/>
    </location>
</feature>